<evidence type="ECO:0000313" key="7">
    <source>
        <dbReference type="EMBL" id="KAG0492656.1"/>
    </source>
</evidence>
<dbReference type="Pfam" id="PF03669">
    <property type="entry name" value="ASTER"/>
    <property type="match status" value="1"/>
</dbReference>
<dbReference type="Proteomes" id="UP000636800">
    <property type="component" value="Chromosome 2"/>
</dbReference>
<evidence type="ECO:0000256" key="2">
    <source>
        <dbReference type="ARBA" id="ARBA00009066"/>
    </source>
</evidence>
<keyword evidence="9" id="KW-1185">Reference proteome</keyword>
<evidence type="ECO:0000256" key="5">
    <source>
        <dbReference type="ARBA" id="ARBA00023136"/>
    </source>
</evidence>
<keyword evidence="5 6" id="KW-0472">Membrane</keyword>
<name>A0A835RUN4_VANPL</name>
<dbReference type="GO" id="GO:0044183">
    <property type="term" value="F:protein folding chaperone"/>
    <property type="evidence" value="ECO:0007669"/>
    <property type="project" value="InterPro"/>
</dbReference>
<evidence type="ECO:0000313" key="8">
    <source>
        <dbReference type="EMBL" id="KAG0494775.1"/>
    </source>
</evidence>
<dbReference type="GO" id="GO:0045048">
    <property type="term" value="P:protein insertion into ER membrane"/>
    <property type="evidence" value="ECO:0007669"/>
    <property type="project" value="InterPro"/>
</dbReference>
<evidence type="ECO:0000256" key="3">
    <source>
        <dbReference type="ARBA" id="ARBA00022692"/>
    </source>
</evidence>
<evidence type="ECO:0000256" key="4">
    <source>
        <dbReference type="ARBA" id="ARBA00022989"/>
    </source>
</evidence>
<keyword evidence="3 6" id="KW-0812">Transmembrane</keyword>
<dbReference type="OrthoDB" id="284718at2759"/>
<dbReference type="EMBL" id="JADCNM010000002">
    <property type="protein sequence ID" value="KAG0494775.1"/>
    <property type="molecule type" value="Genomic_DNA"/>
</dbReference>
<comment type="subcellular location">
    <subcellularLocation>
        <location evidence="1">Membrane</location>
    </subcellularLocation>
</comment>
<accession>A0A835RUN4</accession>
<comment type="caution">
    <text evidence="8">The sequence shown here is derived from an EMBL/GenBank/DDBJ whole genome shotgun (WGS) entry which is preliminary data.</text>
</comment>
<gene>
    <name evidence="8" type="ORF">HPP92_005769</name>
    <name evidence="7" type="ORF">HPP92_006054</name>
</gene>
<dbReference type="PANTHER" id="PTHR13193:SF0">
    <property type="entry name" value="PAT COMPLEX SUBUNIT ASTERIX"/>
    <property type="match status" value="1"/>
</dbReference>
<evidence type="ECO:0000313" key="9">
    <source>
        <dbReference type="Proteomes" id="UP000636800"/>
    </source>
</evidence>
<dbReference type="InterPro" id="IPR005351">
    <property type="entry name" value="ASTER"/>
</dbReference>
<evidence type="ECO:0000256" key="6">
    <source>
        <dbReference type="SAM" id="Phobius"/>
    </source>
</evidence>
<organism evidence="8 10">
    <name type="scientific">Vanilla planifolia</name>
    <name type="common">Vanilla</name>
    <dbReference type="NCBI Taxonomy" id="51239"/>
    <lineage>
        <taxon>Eukaryota</taxon>
        <taxon>Viridiplantae</taxon>
        <taxon>Streptophyta</taxon>
        <taxon>Embryophyta</taxon>
        <taxon>Tracheophyta</taxon>
        <taxon>Spermatophyta</taxon>
        <taxon>Magnoliopsida</taxon>
        <taxon>Liliopsida</taxon>
        <taxon>Asparagales</taxon>
        <taxon>Orchidaceae</taxon>
        <taxon>Vanilloideae</taxon>
        <taxon>Vanilleae</taxon>
        <taxon>Vanilla</taxon>
    </lineage>
</organism>
<dbReference type="EMBL" id="JADCNL010000002">
    <property type="protein sequence ID" value="KAG0492656.1"/>
    <property type="molecule type" value="Genomic_DNA"/>
</dbReference>
<proteinExistence type="inferred from homology"/>
<feature type="transmembrane region" description="Helical" evidence="6">
    <location>
        <begin position="34"/>
        <end position="60"/>
    </location>
</feature>
<reference evidence="9 10" key="1">
    <citation type="journal article" date="2020" name="Nat. Food">
        <title>A phased Vanilla planifolia genome enables genetic improvement of flavour and production.</title>
        <authorList>
            <person name="Hasing T."/>
            <person name="Tang H."/>
            <person name="Brym M."/>
            <person name="Khazi F."/>
            <person name="Huang T."/>
            <person name="Chambers A.H."/>
        </authorList>
    </citation>
    <scope>NUCLEOTIDE SEQUENCE [LARGE SCALE GENOMIC DNA]</scope>
    <source>
        <tissue evidence="8">Leaf</tissue>
    </source>
</reference>
<keyword evidence="4 6" id="KW-1133">Transmembrane helix</keyword>
<sequence length="102" mass="11229">MSSSAADPRQPASAKPFALQTIAPEDLPFDYAGFLAVIFGITGLMFRYKLCSWLALIFFAKSLASMKNFENDLRQSVSAVSFAIMGLLLNYSNTFKSSSTRQ</sequence>
<evidence type="ECO:0008006" key="11">
    <source>
        <dbReference type="Google" id="ProtNLM"/>
    </source>
</evidence>
<comment type="similarity">
    <text evidence="2">Belongs to the Asterix family.</text>
</comment>
<dbReference type="PANTHER" id="PTHR13193">
    <property type="entry name" value="CGI-140"/>
    <property type="match status" value="1"/>
</dbReference>
<dbReference type="Proteomes" id="UP000639772">
    <property type="component" value="Unassembled WGS sequence"/>
</dbReference>
<dbReference type="GO" id="GO:0005789">
    <property type="term" value="C:endoplasmic reticulum membrane"/>
    <property type="evidence" value="ECO:0007669"/>
    <property type="project" value="InterPro"/>
</dbReference>
<evidence type="ECO:0000313" key="10">
    <source>
        <dbReference type="Proteomes" id="UP000639772"/>
    </source>
</evidence>
<evidence type="ECO:0000256" key="1">
    <source>
        <dbReference type="ARBA" id="ARBA00004370"/>
    </source>
</evidence>
<dbReference type="AlphaFoldDB" id="A0A835RUN4"/>
<protein>
    <recommendedName>
        <fullName evidence="11">Protein Asterix</fullName>
    </recommendedName>
</protein>